<proteinExistence type="predicted"/>
<reference evidence="1 2" key="2">
    <citation type="submission" date="2007-09" db="EMBL/GenBank/DDBJ databases">
        <authorList>
            <person name="Fulton L."/>
            <person name="Clifton S."/>
            <person name="Fulton B."/>
            <person name="Xu J."/>
            <person name="Minx P."/>
            <person name="Pepin K.H."/>
            <person name="Johnson M."/>
            <person name="Thiruvilangam P."/>
            <person name="Bhonagiri V."/>
            <person name="Nash W.E."/>
            <person name="Mardis E.R."/>
            <person name="Wilson R.K."/>
        </authorList>
    </citation>
    <scope>NUCLEOTIDE SEQUENCE [LARGE SCALE GENOMIC DNA]</scope>
    <source>
        <strain evidence="1 2">M21/2</strain>
    </source>
</reference>
<protein>
    <submittedName>
        <fullName evidence="1">Uncharacterized protein</fullName>
    </submittedName>
</protein>
<dbReference type="AlphaFoldDB" id="A8SCG9"/>
<dbReference type="EMBL" id="ABED02000027">
    <property type="protein sequence ID" value="EDP21238.1"/>
    <property type="molecule type" value="Genomic_DNA"/>
</dbReference>
<name>A8SCG9_9FIRM</name>
<sequence>MTYPQKQHSQTGVCCICVCPQIIIPSGKSILLLGIFMPFGAVKGGQSHENNQYWNSCPCRRWKDDLDGEPAICQRSHFRTGERRKRDNEDGHHVFGAAAWDYHSSGSHFLPVAQM</sequence>
<reference evidence="1 2" key="1">
    <citation type="submission" date="2007-09" db="EMBL/GenBank/DDBJ databases">
        <title>Draft genome sequence of Faecalibacterium prausnitzii M21/2.</title>
        <authorList>
            <person name="Sudarsanam P."/>
            <person name="Ley R."/>
            <person name="Guruge J."/>
            <person name="Turnbaugh P.J."/>
            <person name="Mahowald M."/>
            <person name="Liep D."/>
            <person name="Gordon J."/>
        </authorList>
    </citation>
    <scope>NUCLEOTIDE SEQUENCE [LARGE SCALE GENOMIC DNA]</scope>
    <source>
        <strain evidence="1 2">M21/2</strain>
    </source>
</reference>
<gene>
    <name evidence="1" type="ORF">FAEPRAM212_01962</name>
</gene>
<evidence type="ECO:0000313" key="1">
    <source>
        <dbReference type="EMBL" id="EDP21238.1"/>
    </source>
</evidence>
<accession>A8SCG9</accession>
<evidence type="ECO:0000313" key="2">
    <source>
        <dbReference type="Proteomes" id="UP000005945"/>
    </source>
</evidence>
<organism evidence="1 2">
    <name type="scientific">Faecalibacterium prausnitzii M21/2</name>
    <dbReference type="NCBI Taxonomy" id="411485"/>
    <lineage>
        <taxon>Bacteria</taxon>
        <taxon>Bacillati</taxon>
        <taxon>Bacillota</taxon>
        <taxon>Clostridia</taxon>
        <taxon>Eubacteriales</taxon>
        <taxon>Oscillospiraceae</taxon>
        <taxon>Faecalibacterium</taxon>
    </lineage>
</organism>
<dbReference type="Proteomes" id="UP000005945">
    <property type="component" value="Unassembled WGS sequence"/>
</dbReference>
<dbReference type="HOGENOM" id="CLU_2105322_0_0_9"/>
<comment type="caution">
    <text evidence="1">The sequence shown here is derived from an EMBL/GenBank/DDBJ whole genome shotgun (WGS) entry which is preliminary data.</text>
</comment>